<dbReference type="AlphaFoldDB" id="A0A9Q7AN83"/>
<dbReference type="RefSeq" id="WP_274373817.1">
    <property type="nucleotide sequence ID" value="NZ_CP072943.1"/>
</dbReference>
<dbReference type="Proteomes" id="UP000671879">
    <property type="component" value="Chromosome"/>
</dbReference>
<dbReference type="KEGG" id="aram:KAR29_01105"/>
<name>A0A9Q7AN83_9BACT</name>
<protein>
    <recommendedName>
        <fullName evidence="3">FeoB-associated Cys-rich membrane protein</fullName>
    </recommendedName>
</protein>
<organism evidence="1 2">
    <name type="scientific">Aminithiophilus ramosus</name>
    <dbReference type="NCBI Taxonomy" id="3029084"/>
    <lineage>
        <taxon>Bacteria</taxon>
        <taxon>Thermotogati</taxon>
        <taxon>Synergistota</taxon>
        <taxon>Synergistia</taxon>
        <taxon>Synergistales</taxon>
        <taxon>Aminithiophilaceae</taxon>
        <taxon>Aminithiophilus</taxon>
    </lineage>
</organism>
<sequence length="64" mass="6621">MPWLLFGAFIAFAAWQALKGVKKTLHGGGCSNCSGCGGNCSRVAFLSPAEKKGCSSSVAEHDTE</sequence>
<dbReference type="EMBL" id="CP072943">
    <property type="protein sequence ID" value="QTX32572.1"/>
    <property type="molecule type" value="Genomic_DNA"/>
</dbReference>
<keyword evidence="2" id="KW-1185">Reference proteome</keyword>
<accession>A0A9Q7AN83</accession>
<evidence type="ECO:0008006" key="3">
    <source>
        <dbReference type="Google" id="ProtNLM"/>
    </source>
</evidence>
<gene>
    <name evidence="1" type="ORF">KAR29_01105</name>
</gene>
<evidence type="ECO:0000313" key="2">
    <source>
        <dbReference type="Proteomes" id="UP000671879"/>
    </source>
</evidence>
<reference evidence="2" key="1">
    <citation type="submission" date="2021-04" db="EMBL/GenBank/DDBJ databases">
        <title>A novel Synergistetes isolate from a pyrite-forming mixed culture.</title>
        <authorList>
            <person name="Bunk B."/>
            <person name="Sproer C."/>
            <person name="Spring S."/>
            <person name="Pester M."/>
        </authorList>
    </citation>
    <scope>NUCLEOTIDE SEQUENCE [LARGE SCALE GENOMIC DNA]</scope>
    <source>
        <strain evidence="2">J.5.4.2-T.3.5.2</strain>
    </source>
</reference>
<proteinExistence type="predicted"/>
<evidence type="ECO:0000313" key="1">
    <source>
        <dbReference type="EMBL" id="QTX32572.1"/>
    </source>
</evidence>